<comment type="caution">
    <text evidence="2">The sequence shown here is derived from an EMBL/GenBank/DDBJ whole genome shotgun (WGS) entry which is preliminary data.</text>
</comment>
<organism evidence="2 3">
    <name type="scientific">Cohnella faecalis</name>
    <dbReference type="NCBI Taxonomy" id="2315694"/>
    <lineage>
        <taxon>Bacteria</taxon>
        <taxon>Bacillati</taxon>
        <taxon>Bacillota</taxon>
        <taxon>Bacilli</taxon>
        <taxon>Bacillales</taxon>
        <taxon>Paenibacillaceae</taxon>
        <taxon>Cohnella</taxon>
    </lineage>
</organism>
<keyword evidence="3" id="KW-1185">Reference proteome</keyword>
<accession>A0A398CJ70</accession>
<evidence type="ECO:0008006" key="4">
    <source>
        <dbReference type="Google" id="ProtNLM"/>
    </source>
</evidence>
<feature type="compositionally biased region" description="Basic residues" evidence="1">
    <location>
        <begin position="122"/>
        <end position="154"/>
    </location>
</feature>
<evidence type="ECO:0000256" key="1">
    <source>
        <dbReference type="SAM" id="MobiDB-lite"/>
    </source>
</evidence>
<evidence type="ECO:0000313" key="3">
    <source>
        <dbReference type="Proteomes" id="UP000266340"/>
    </source>
</evidence>
<evidence type="ECO:0000313" key="2">
    <source>
        <dbReference type="EMBL" id="RIE02385.1"/>
    </source>
</evidence>
<protein>
    <recommendedName>
        <fullName evidence="4">Tyrosine protein kinase</fullName>
    </recommendedName>
</protein>
<dbReference type="OrthoDB" id="2680668at2"/>
<feature type="region of interest" description="Disordered" evidence="1">
    <location>
        <begin position="101"/>
        <end position="154"/>
    </location>
</feature>
<dbReference type="EMBL" id="QXJM01000039">
    <property type="protein sequence ID" value="RIE02385.1"/>
    <property type="molecule type" value="Genomic_DNA"/>
</dbReference>
<feature type="region of interest" description="Disordered" evidence="1">
    <location>
        <begin position="1"/>
        <end position="31"/>
    </location>
</feature>
<proteinExistence type="predicted"/>
<dbReference type="Proteomes" id="UP000266340">
    <property type="component" value="Unassembled WGS sequence"/>
</dbReference>
<sequence>MNDYPHRGLGGWQQGPGLGGEAFPGIGESLSGPPALANPQVLPAAQAATKAAGGFSLANLSDLKSVIDRMGGIEGVLSTVGKVQKFMSTMQQVAPIIKLFMNKGKSSKTKDDDDEDDDAAPRRRRRRVGSGKSRRNRRIRRNRRRRQRRRAGRR</sequence>
<feature type="compositionally biased region" description="Gly residues" evidence="1">
    <location>
        <begin position="8"/>
        <end position="22"/>
    </location>
</feature>
<reference evidence="2 3" key="1">
    <citation type="submission" date="2018-09" db="EMBL/GenBank/DDBJ databases">
        <title>Cohnella cavernae sp. nov., isolated from a karst cave.</title>
        <authorList>
            <person name="Zhu H."/>
        </authorList>
    </citation>
    <scope>NUCLEOTIDE SEQUENCE [LARGE SCALE GENOMIC DNA]</scope>
    <source>
        <strain evidence="2 3">K2E09-144</strain>
    </source>
</reference>
<gene>
    <name evidence="2" type="ORF">D3H35_16865</name>
</gene>
<dbReference type="RefSeq" id="WP_119150423.1">
    <property type="nucleotide sequence ID" value="NZ_JBHSOV010000048.1"/>
</dbReference>
<dbReference type="AlphaFoldDB" id="A0A398CJ70"/>
<name>A0A398CJ70_9BACL</name>